<evidence type="ECO:0000313" key="1">
    <source>
        <dbReference type="EMBL" id="SNS48132.1"/>
    </source>
</evidence>
<organism evidence="1 2">
    <name type="scientific">Belliella buryatensis</name>
    <dbReference type="NCBI Taxonomy" id="1500549"/>
    <lineage>
        <taxon>Bacteria</taxon>
        <taxon>Pseudomonadati</taxon>
        <taxon>Bacteroidota</taxon>
        <taxon>Cytophagia</taxon>
        <taxon>Cytophagales</taxon>
        <taxon>Cyclobacteriaceae</taxon>
        <taxon>Belliella</taxon>
    </lineage>
</organism>
<name>A0A239EW61_9BACT</name>
<gene>
    <name evidence="1" type="ORF">SAMN06295967_110123</name>
</gene>
<proteinExistence type="predicted"/>
<protein>
    <submittedName>
        <fullName evidence="1">Uncharacterized protein</fullName>
    </submittedName>
</protein>
<dbReference type="OrthoDB" id="834924at2"/>
<sequence length="382" mass="43966">MKNYTSILLLFFGLLFSCKESEEPSIETEVELEQFERHDHFLFNFGYSDVQRIKVIGDRMLFSNKTNPGYMDNSGEIIQLCCSRNNNMDLRQSLSSQYIVAADQSLNVYNIYDVNESRSSSIFLDRLISHENYVRVNPSVSLSNFEMNEDHLISSLIVDGVNGIYIFDFEKHFSLFGTVESGNDVIKVDIPTSSQNFGPTFYKVDAFEDGWIASINNIDFSSNGTYFIDKAGRAELLYSQDDLSYFGHAFTSEGQLLLGGFRELRVSSDQSRDNFYFIITSFNNFKFRLIQDRLVIWNPNFAEFYEVEGYKADEELVVRRLNNEGVEFTKLNDIAEFNGKVYLATTQGLFSKSLEGFWDSFPEQDGVSALDDFMEGLEIRKY</sequence>
<dbReference type="PROSITE" id="PS51257">
    <property type="entry name" value="PROKAR_LIPOPROTEIN"/>
    <property type="match status" value="1"/>
</dbReference>
<accession>A0A239EW61</accession>
<dbReference type="RefSeq" id="WP_089241101.1">
    <property type="nucleotide sequence ID" value="NZ_FZOK01000010.1"/>
</dbReference>
<reference evidence="2" key="1">
    <citation type="submission" date="2017-06" db="EMBL/GenBank/DDBJ databases">
        <authorList>
            <person name="Varghese N."/>
            <person name="Submissions S."/>
        </authorList>
    </citation>
    <scope>NUCLEOTIDE SEQUENCE [LARGE SCALE GENOMIC DNA]</scope>
    <source>
        <strain evidence="2">5C</strain>
    </source>
</reference>
<dbReference type="EMBL" id="FZOK01000010">
    <property type="protein sequence ID" value="SNS48132.1"/>
    <property type="molecule type" value="Genomic_DNA"/>
</dbReference>
<keyword evidence="2" id="KW-1185">Reference proteome</keyword>
<evidence type="ECO:0000313" key="2">
    <source>
        <dbReference type="Proteomes" id="UP000198480"/>
    </source>
</evidence>
<dbReference type="AlphaFoldDB" id="A0A239EW61"/>
<dbReference type="Proteomes" id="UP000198480">
    <property type="component" value="Unassembled WGS sequence"/>
</dbReference>